<dbReference type="Gene3D" id="3.30.1330.50">
    <property type="entry name" value="2-C-methyl-D-erythritol 2,4-cyclodiphosphate synthase"/>
    <property type="match status" value="1"/>
</dbReference>
<evidence type="ECO:0000256" key="2">
    <source>
        <dbReference type="ARBA" id="ARBA00004709"/>
    </source>
</evidence>
<dbReference type="Proteomes" id="UP000242301">
    <property type="component" value="Unassembled WGS sequence"/>
</dbReference>
<evidence type="ECO:0000313" key="13">
    <source>
        <dbReference type="Proteomes" id="UP000242301"/>
    </source>
</evidence>
<evidence type="ECO:0000256" key="9">
    <source>
        <dbReference type="HAMAP-Rule" id="MF_00107"/>
    </source>
</evidence>
<evidence type="ECO:0000256" key="1">
    <source>
        <dbReference type="ARBA" id="ARBA00000200"/>
    </source>
</evidence>
<feature type="site" description="Transition state stabilizer" evidence="9">
    <location>
        <position position="34"/>
    </location>
</feature>
<dbReference type="PROSITE" id="PS01350">
    <property type="entry name" value="ISPF"/>
    <property type="match status" value="1"/>
</dbReference>
<feature type="binding site" evidence="9">
    <location>
        <begin position="100"/>
        <end position="106"/>
    </location>
    <ligand>
        <name>4-CDP-2-C-methyl-D-erythritol 2-phosphate</name>
        <dbReference type="ChEBI" id="CHEBI:57919"/>
    </ligand>
</feature>
<dbReference type="Pfam" id="PF02542">
    <property type="entry name" value="YgbB"/>
    <property type="match status" value="1"/>
</dbReference>
<feature type="binding site" evidence="9">
    <location>
        <position position="42"/>
    </location>
    <ligand>
        <name>a divalent metal cation</name>
        <dbReference type="ChEBI" id="CHEBI:60240"/>
    </ligand>
</feature>
<comment type="pathway">
    <text evidence="2 9">Isoprenoid biosynthesis; isopentenyl diphosphate biosynthesis via DXP pathway; isopentenyl diphosphate from 1-deoxy-D-xylulose 5-phosphate: step 4/6.</text>
</comment>
<dbReference type="HAMAP" id="MF_00107">
    <property type="entry name" value="IspF"/>
    <property type="match status" value="1"/>
</dbReference>
<evidence type="ECO:0000256" key="10">
    <source>
        <dbReference type="RuleBase" id="RU004395"/>
    </source>
</evidence>
<comment type="catalytic activity">
    <reaction evidence="1 9 10">
        <text>4-CDP-2-C-methyl-D-erythritol 2-phosphate = 2-C-methyl-D-erythritol 2,4-cyclic diphosphate + CMP</text>
        <dbReference type="Rhea" id="RHEA:23864"/>
        <dbReference type="ChEBI" id="CHEBI:57919"/>
        <dbReference type="ChEBI" id="CHEBI:58483"/>
        <dbReference type="ChEBI" id="CHEBI:60377"/>
        <dbReference type="EC" id="4.6.1.12"/>
    </reaction>
</comment>
<accession>A0A0M6WAS8</accession>
<feature type="binding site" evidence="9">
    <location>
        <position position="142"/>
    </location>
    <ligand>
        <name>4-CDP-2-C-methyl-D-erythritol 2-phosphate</name>
        <dbReference type="ChEBI" id="CHEBI:57919"/>
    </ligand>
</feature>
<evidence type="ECO:0000256" key="4">
    <source>
        <dbReference type="ARBA" id="ARBA00011233"/>
    </source>
</evidence>
<dbReference type="AlphaFoldDB" id="A0A0M6WAS8"/>
<feature type="binding site" evidence="9">
    <location>
        <begin position="56"/>
        <end position="58"/>
    </location>
    <ligand>
        <name>4-CDP-2-C-methyl-D-erythritol 2-phosphate</name>
        <dbReference type="ChEBI" id="CHEBI:57919"/>
    </ligand>
</feature>
<dbReference type="InterPro" id="IPR036571">
    <property type="entry name" value="MECDP_synthase_sf"/>
</dbReference>
<dbReference type="InterPro" id="IPR003526">
    <property type="entry name" value="MECDP_synthase"/>
</dbReference>
<evidence type="ECO:0000256" key="8">
    <source>
        <dbReference type="ARBA" id="ARBA00023239"/>
    </source>
</evidence>
<dbReference type="EMBL" id="CVRF01000003">
    <property type="protein sequence ID" value="CRK86011.1"/>
    <property type="molecule type" value="Genomic_DNA"/>
</dbReference>
<feature type="binding site" evidence="9">
    <location>
        <begin position="8"/>
        <end position="10"/>
    </location>
    <ligand>
        <name>4-CDP-2-C-methyl-D-erythritol 2-phosphate</name>
        <dbReference type="ChEBI" id="CHEBI:57919"/>
    </ligand>
</feature>
<dbReference type="GO" id="GO:0046872">
    <property type="term" value="F:metal ion binding"/>
    <property type="evidence" value="ECO:0007669"/>
    <property type="project" value="UniProtKB-KW"/>
</dbReference>
<sequence length="163" mass="18150">MRIGYGFDVHKFNGKKPLVIGGVHMFYKYGFLAHSDGDVLLHSLIDAILGASALGDIGKWFPSSDVIYKNINSRVLLKKVFTCIVKKGYNIGNIDITILAQEPKMLPYITQMRINIAEDLECSLDIISIKSTTTEHLGFIGRKEGIACFAIVFLSKKIKNNLN</sequence>
<feature type="binding site" evidence="9">
    <location>
        <position position="139"/>
    </location>
    <ligand>
        <name>4-CDP-2-C-methyl-D-erythritol 2-phosphate</name>
        <dbReference type="ChEBI" id="CHEBI:57919"/>
    </ligand>
</feature>
<reference evidence="13" key="1">
    <citation type="submission" date="2015-05" db="EMBL/GenBank/DDBJ databases">
        <authorList>
            <person name="Manzano-Marin A."/>
        </authorList>
    </citation>
    <scope>NUCLEOTIDE SEQUENCE [LARGE SCALE GENOMIC DNA]</scope>
    <source>
        <strain evidence="13">officinalis</strain>
    </source>
</reference>
<feature type="site" description="Transition state stabilizer" evidence="9">
    <location>
        <position position="133"/>
    </location>
</feature>
<proteinExistence type="inferred from homology"/>
<dbReference type="GO" id="GO:0016114">
    <property type="term" value="P:terpenoid biosynthetic process"/>
    <property type="evidence" value="ECO:0007669"/>
    <property type="project" value="InterPro"/>
</dbReference>
<comment type="cofactor">
    <cofactor evidence="9">
        <name>a divalent metal cation</name>
        <dbReference type="ChEBI" id="CHEBI:60240"/>
    </cofactor>
    <text evidence="9">Binds 1 divalent metal cation per subunit.</text>
</comment>
<name>A0A0M6WAS8_9GAMM</name>
<dbReference type="EC" id="4.6.1.12" evidence="5 9"/>
<dbReference type="GO" id="GO:0019288">
    <property type="term" value="P:isopentenyl diphosphate biosynthetic process, methylerythritol 4-phosphate pathway"/>
    <property type="evidence" value="ECO:0007669"/>
    <property type="project" value="UniProtKB-UniRule"/>
</dbReference>
<dbReference type="UniPathway" id="UPA00056">
    <property type="reaction ID" value="UER00095"/>
</dbReference>
<comment type="similarity">
    <text evidence="3 9 10">Belongs to the IspF family.</text>
</comment>
<comment type="caution">
    <text evidence="9">Lacks conserved residue(s) required for the propagation of feature annotation.</text>
</comment>
<feature type="domain" description="2-C-methyl-D-erythritol 2,4-cyclodiphosphate synthase" evidence="11">
    <location>
        <begin position="1"/>
        <end position="154"/>
    </location>
</feature>
<keyword evidence="13" id="KW-1185">Reference proteome</keyword>
<dbReference type="FunFam" id="3.30.1330.50:FF:000001">
    <property type="entry name" value="2-C-methyl-D-erythritol 2,4-cyclodiphosphate synthase"/>
    <property type="match status" value="1"/>
</dbReference>
<evidence type="ECO:0000259" key="11">
    <source>
        <dbReference type="Pfam" id="PF02542"/>
    </source>
</evidence>
<evidence type="ECO:0000256" key="6">
    <source>
        <dbReference type="ARBA" id="ARBA00022723"/>
    </source>
</evidence>
<feature type="binding site" evidence="9">
    <location>
        <position position="10"/>
    </location>
    <ligand>
        <name>a divalent metal cation</name>
        <dbReference type="ChEBI" id="CHEBI:60240"/>
    </ligand>
</feature>
<organism evidence="12 13">
    <name type="scientific">Candidatus Providencia siddallii</name>
    <dbReference type="NCBI Taxonomy" id="1715285"/>
    <lineage>
        <taxon>Bacteria</taxon>
        <taxon>Pseudomonadati</taxon>
        <taxon>Pseudomonadota</taxon>
        <taxon>Gammaproteobacteria</taxon>
        <taxon>Enterobacterales</taxon>
        <taxon>Morganellaceae</taxon>
        <taxon>Providencia</taxon>
    </lineage>
</organism>
<keyword evidence="6 9" id="KW-0479">Metal-binding</keyword>
<keyword evidence="7 9" id="KW-0414">Isoprene biosynthesis</keyword>
<dbReference type="CDD" id="cd00554">
    <property type="entry name" value="MECDP_synthase"/>
    <property type="match status" value="1"/>
</dbReference>
<evidence type="ECO:0000256" key="5">
    <source>
        <dbReference type="ARBA" id="ARBA00012579"/>
    </source>
</evidence>
<evidence type="ECO:0000256" key="7">
    <source>
        <dbReference type="ARBA" id="ARBA00023229"/>
    </source>
</evidence>
<protein>
    <recommendedName>
        <fullName evidence="5 9">2-C-methyl-D-erythritol 2,4-cyclodiphosphate synthase</fullName>
        <shortName evidence="9">MECDP-synthase</shortName>
        <shortName evidence="9">MECPP-synthase</shortName>
        <shortName evidence="9">MECPS</shortName>
        <ecNumber evidence="5 9">4.6.1.12</ecNumber>
    </recommendedName>
</protein>
<dbReference type="GO" id="GO:0008685">
    <property type="term" value="F:2-C-methyl-D-erythritol 2,4-cyclodiphosphate synthase activity"/>
    <property type="evidence" value="ECO:0007669"/>
    <property type="project" value="UniProtKB-UniRule"/>
</dbReference>
<comment type="subunit">
    <text evidence="4 9">Homotrimer.</text>
</comment>
<feature type="binding site" evidence="9">
    <location>
        <begin position="132"/>
        <end position="135"/>
    </location>
    <ligand>
        <name>4-CDP-2-C-methyl-D-erythritol 2-phosphate</name>
        <dbReference type="ChEBI" id="CHEBI:57919"/>
    </ligand>
</feature>
<evidence type="ECO:0000313" key="12">
    <source>
        <dbReference type="EMBL" id="CRK86011.1"/>
    </source>
</evidence>
<feature type="binding site" evidence="9">
    <location>
        <position position="8"/>
    </location>
    <ligand>
        <name>a divalent metal cation</name>
        <dbReference type="ChEBI" id="CHEBI:60240"/>
    </ligand>
</feature>
<dbReference type="SUPFAM" id="SSF69765">
    <property type="entry name" value="IpsF-like"/>
    <property type="match status" value="1"/>
</dbReference>
<comment type="function">
    <text evidence="9">Involved in the biosynthesis of isopentenyl diphosphate (IPP) and dimethylallyl diphosphate (DMAPP), two major building blocks of isoprenoid compounds. Catalyzes the conversion of 4-diphosphocytidyl-2-C-methyl-D-erythritol 2-phosphate (CDP-ME2P) to 2-C-methyl-D-erythritol 2,4-cyclodiphosphate (ME-CPP) with a corresponding release of cytidine 5-monophosphate (CMP).</text>
</comment>
<dbReference type="NCBIfam" id="TIGR00151">
    <property type="entry name" value="ispF"/>
    <property type="match status" value="1"/>
</dbReference>
<dbReference type="InterPro" id="IPR020555">
    <property type="entry name" value="MECDP_synthase_CS"/>
</dbReference>
<dbReference type="PANTHER" id="PTHR43181">
    <property type="entry name" value="2-C-METHYL-D-ERYTHRITOL 2,4-CYCLODIPHOSPHATE SYNTHASE, CHLOROPLASTIC"/>
    <property type="match status" value="1"/>
</dbReference>
<gene>
    <name evidence="9 12" type="primary">ispF</name>
    <name evidence="12" type="ORF">SOFFGTOCOR_0613</name>
</gene>
<dbReference type="STRING" id="1715285.SOFFGTOCOR_0613"/>
<feature type="binding site" evidence="9">
    <location>
        <begin position="34"/>
        <end position="35"/>
    </location>
    <ligand>
        <name>4-CDP-2-C-methyl-D-erythritol 2-phosphate</name>
        <dbReference type="ChEBI" id="CHEBI:57919"/>
    </ligand>
</feature>
<evidence type="ECO:0000256" key="3">
    <source>
        <dbReference type="ARBA" id="ARBA00008480"/>
    </source>
</evidence>
<keyword evidence="8 9" id="KW-0456">Lyase</keyword>
<dbReference type="PANTHER" id="PTHR43181:SF1">
    <property type="entry name" value="2-C-METHYL-D-ERYTHRITOL 2,4-CYCLODIPHOSPHATE SYNTHASE, CHLOROPLASTIC"/>
    <property type="match status" value="1"/>
</dbReference>